<dbReference type="GO" id="GO:0016020">
    <property type="term" value="C:membrane"/>
    <property type="evidence" value="ECO:0007669"/>
    <property type="project" value="UniProtKB-SubCell"/>
</dbReference>
<comment type="subcellular location">
    <subcellularLocation>
        <location evidence="1">Membrane</location>
        <topology evidence="1">Multi-pass membrane protein</topology>
    </subcellularLocation>
</comment>
<dbReference type="PANTHER" id="PTHR21389:SF0">
    <property type="entry name" value="ETOPOSIDE-INDUCED PROTEIN 2.4 HOMOLOG"/>
    <property type="match status" value="1"/>
</dbReference>
<evidence type="ECO:0000313" key="6">
    <source>
        <dbReference type="EMBL" id="OEL25563.1"/>
    </source>
</evidence>
<dbReference type="OrthoDB" id="266518at2759"/>
<dbReference type="InterPro" id="IPR059112">
    <property type="entry name" value="CysZ/EI24"/>
</dbReference>
<feature type="transmembrane region" description="Helical" evidence="5">
    <location>
        <begin position="198"/>
        <end position="213"/>
    </location>
</feature>
<evidence type="ECO:0000256" key="5">
    <source>
        <dbReference type="SAM" id="Phobius"/>
    </source>
</evidence>
<feature type="transmembrane region" description="Helical" evidence="5">
    <location>
        <begin position="46"/>
        <end position="72"/>
    </location>
</feature>
<name>A0A1E5VK95_9POAL</name>
<keyword evidence="4 5" id="KW-0472">Membrane</keyword>
<keyword evidence="2 5" id="KW-0812">Transmembrane</keyword>
<feature type="transmembrane region" description="Helical" evidence="5">
    <location>
        <begin position="234"/>
        <end position="252"/>
    </location>
</feature>
<organism evidence="6 7">
    <name type="scientific">Dichanthelium oligosanthes</name>
    <dbReference type="NCBI Taxonomy" id="888268"/>
    <lineage>
        <taxon>Eukaryota</taxon>
        <taxon>Viridiplantae</taxon>
        <taxon>Streptophyta</taxon>
        <taxon>Embryophyta</taxon>
        <taxon>Tracheophyta</taxon>
        <taxon>Spermatophyta</taxon>
        <taxon>Magnoliopsida</taxon>
        <taxon>Liliopsida</taxon>
        <taxon>Poales</taxon>
        <taxon>Poaceae</taxon>
        <taxon>PACMAD clade</taxon>
        <taxon>Panicoideae</taxon>
        <taxon>Panicodae</taxon>
        <taxon>Paniceae</taxon>
        <taxon>Dichantheliinae</taxon>
        <taxon>Dichanthelium</taxon>
    </lineage>
</organism>
<dbReference type="STRING" id="888268.A0A1E5VK95"/>
<sequence length="360" mass="41133">MDSLASQARPAAVLWLAGFLQAARLHRVVSFCASSRALFIRIAQCFLLNGLIFLGSLLTLKSMVIPTLLWILPEQCNQMGGQHLCDHKAAISIYSFLRSGLVEIFYVFWFYPLYVFSFILSALWYNDIAKHALDVVKSKNLDSTRASDAHNITEPEDQTEGFDRVALGIGEQVYSILLLTIFFVEVSVIGYIPYFGKAMNFLLLSLMYAYYCFEYKWNFFAVSLNKRLDFFESNWAFFAGFGAPCILPIFFFSPLTSYGLMAILYPLVWLSTFQLQFLFLTFYMFSFGTLRLITFKIHGCENCQNLTGGLWLELGTQAEQVIDELKPAHEGKLQRIPVFFVAKRLTTQVLQLFPAAQKEE</sequence>
<feature type="transmembrane region" description="Helical" evidence="5">
    <location>
        <begin position="258"/>
        <end position="285"/>
    </location>
</feature>
<evidence type="ECO:0000256" key="4">
    <source>
        <dbReference type="ARBA" id="ARBA00023136"/>
    </source>
</evidence>
<accession>A0A1E5VK95</accession>
<comment type="caution">
    <text evidence="6">The sequence shown here is derived from an EMBL/GenBank/DDBJ whole genome shotgun (WGS) entry which is preliminary data.</text>
</comment>
<evidence type="ECO:0000256" key="1">
    <source>
        <dbReference type="ARBA" id="ARBA00004141"/>
    </source>
</evidence>
<feature type="transmembrane region" description="Helical" evidence="5">
    <location>
        <begin position="104"/>
        <end position="125"/>
    </location>
</feature>
<dbReference type="EMBL" id="LWDX02037004">
    <property type="protein sequence ID" value="OEL25563.1"/>
    <property type="molecule type" value="Genomic_DNA"/>
</dbReference>
<dbReference type="GO" id="GO:0016236">
    <property type="term" value="P:macroautophagy"/>
    <property type="evidence" value="ECO:0007669"/>
    <property type="project" value="TreeGrafter"/>
</dbReference>
<keyword evidence="7" id="KW-1185">Reference proteome</keyword>
<dbReference type="Pfam" id="PF07264">
    <property type="entry name" value="EI24"/>
    <property type="match status" value="1"/>
</dbReference>
<dbReference type="GO" id="GO:0005783">
    <property type="term" value="C:endoplasmic reticulum"/>
    <property type="evidence" value="ECO:0007669"/>
    <property type="project" value="TreeGrafter"/>
</dbReference>
<gene>
    <name evidence="6" type="ORF">BAE44_0013414</name>
</gene>
<evidence type="ECO:0000256" key="2">
    <source>
        <dbReference type="ARBA" id="ARBA00022692"/>
    </source>
</evidence>
<protein>
    <submittedName>
        <fullName evidence="6">Protein EI24-like protein</fullName>
    </submittedName>
</protein>
<dbReference type="AlphaFoldDB" id="A0A1E5VK95"/>
<dbReference type="Proteomes" id="UP000095767">
    <property type="component" value="Unassembled WGS sequence"/>
</dbReference>
<reference evidence="6 7" key="1">
    <citation type="submission" date="2016-09" db="EMBL/GenBank/DDBJ databases">
        <title>The draft genome of Dichanthelium oligosanthes: A C3 panicoid grass species.</title>
        <authorList>
            <person name="Studer A.J."/>
            <person name="Schnable J.C."/>
            <person name="Brutnell T.P."/>
        </authorList>
    </citation>
    <scope>NUCLEOTIDE SEQUENCE [LARGE SCALE GENOMIC DNA]</scope>
    <source>
        <strain evidence="7">cv. Kellogg 1175</strain>
        <tissue evidence="6">Leaf</tissue>
    </source>
</reference>
<proteinExistence type="predicted"/>
<evidence type="ECO:0000256" key="3">
    <source>
        <dbReference type="ARBA" id="ARBA00022989"/>
    </source>
</evidence>
<feature type="transmembrane region" description="Helical" evidence="5">
    <location>
        <begin position="173"/>
        <end position="192"/>
    </location>
</feature>
<evidence type="ECO:0000313" key="7">
    <source>
        <dbReference type="Proteomes" id="UP000095767"/>
    </source>
</evidence>
<dbReference type="PANTHER" id="PTHR21389">
    <property type="entry name" value="P53 INDUCED PROTEIN"/>
    <property type="match status" value="1"/>
</dbReference>
<keyword evidence="3 5" id="KW-1133">Transmembrane helix</keyword>